<protein>
    <recommendedName>
        <fullName evidence="3">histidine kinase</fullName>
        <ecNumber evidence="3">2.7.13.3</ecNumber>
    </recommendedName>
</protein>
<dbReference type="SUPFAM" id="SSF55890">
    <property type="entry name" value="Sporulation response regulatory protein Spo0B"/>
    <property type="match status" value="1"/>
</dbReference>
<proteinExistence type="predicted"/>
<dbReference type="STRING" id="1235279.C772_02482"/>
<feature type="transmembrane region" description="Helical" evidence="14">
    <location>
        <begin position="21"/>
        <end position="41"/>
    </location>
</feature>
<evidence type="ECO:0000256" key="9">
    <source>
        <dbReference type="ARBA" id="ARBA00022777"/>
    </source>
</evidence>
<dbReference type="Pfam" id="PF17203">
    <property type="entry name" value="sCache_3_2"/>
    <property type="match status" value="1"/>
</dbReference>
<dbReference type="InterPro" id="IPR004358">
    <property type="entry name" value="Sig_transdc_His_kin-like_C"/>
</dbReference>
<dbReference type="PROSITE" id="PS50109">
    <property type="entry name" value="HIS_KIN"/>
    <property type="match status" value="1"/>
</dbReference>
<dbReference type="SMART" id="SM00091">
    <property type="entry name" value="PAS"/>
    <property type="match status" value="1"/>
</dbReference>
<keyword evidence="7 14" id="KW-0812">Transmembrane</keyword>
<dbReference type="EMBL" id="AOFT01000014">
    <property type="protein sequence ID" value="EMR05510.1"/>
    <property type="molecule type" value="Genomic_DNA"/>
</dbReference>
<dbReference type="InterPro" id="IPR033463">
    <property type="entry name" value="sCache_3"/>
</dbReference>
<dbReference type="InterPro" id="IPR013767">
    <property type="entry name" value="PAS_fold"/>
</dbReference>
<keyword evidence="5" id="KW-0597">Phosphoprotein</keyword>
<evidence type="ECO:0000256" key="1">
    <source>
        <dbReference type="ARBA" id="ARBA00000085"/>
    </source>
</evidence>
<evidence type="ECO:0000313" key="17">
    <source>
        <dbReference type="EMBL" id="EMR05510.1"/>
    </source>
</evidence>
<evidence type="ECO:0000256" key="12">
    <source>
        <dbReference type="ARBA" id="ARBA00023012"/>
    </source>
</evidence>
<dbReference type="CDD" id="cd00130">
    <property type="entry name" value="PAS"/>
    <property type="match status" value="1"/>
</dbReference>
<evidence type="ECO:0000256" key="5">
    <source>
        <dbReference type="ARBA" id="ARBA00022553"/>
    </source>
</evidence>
<dbReference type="SUPFAM" id="SSF55785">
    <property type="entry name" value="PYP-like sensor domain (PAS domain)"/>
    <property type="match status" value="1"/>
</dbReference>
<feature type="domain" description="PAS" evidence="16">
    <location>
        <begin position="221"/>
        <end position="275"/>
    </location>
</feature>
<keyword evidence="4" id="KW-1003">Cell membrane</keyword>
<keyword evidence="6 17" id="KW-0808">Transferase</keyword>
<dbReference type="GO" id="GO:0005886">
    <property type="term" value="C:plasma membrane"/>
    <property type="evidence" value="ECO:0007669"/>
    <property type="project" value="UniProtKB-SubCell"/>
</dbReference>
<dbReference type="Gene3D" id="3.30.450.20">
    <property type="entry name" value="PAS domain"/>
    <property type="match status" value="2"/>
</dbReference>
<comment type="caution">
    <text evidence="17">The sequence shown here is derived from an EMBL/GenBank/DDBJ whole genome shotgun (WGS) entry which is preliminary data.</text>
</comment>
<dbReference type="Pfam" id="PF00989">
    <property type="entry name" value="PAS"/>
    <property type="match status" value="1"/>
</dbReference>
<evidence type="ECO:0000256" key="10">
    <source>
        <dbReference type="ARBA" id="ARBA00022840"/>
    </source>
</evidence>
<feature type="domain" description="Histidine kinase" evidence="15">
    <location>
        <begin position="387"/>
        <end position="533"/>
    </location>
</feature>
<dbReference type="PRINTS" id="PR00344">
    <property type="entry name" value="BCTRLSENSOR"/>
</dbReference>
<dbReference type="GO" id="GO:0000155">
    <property type="term" value="F:phosphorelay sensor kinase activity"/>
    <property type="evidence" value="ECO:0007669"/>
    <property type="project" value="InterPro"/>
</dbReference>
<evidence type="ECO:0000256" key="4">
    <source>
        <dbReference type="ARBA" id="ARBA00022475"/>
    </source>
</evidence>
<keyword evidence="10" id="KW-0067">ATP-binding</keyword>
<keyword evidence="8" id="KW-0547">Nucleotide-binding</keyword>
<dbReference type="EC" id="2.7.13.3" evidence="3"/>
<dbReference type="InterPro" id="IPR029151">
    <property type="entry name" value="Sensor-like_sf"/>
</dbReference>
<dbReference type="Gene3D" id="3.30.565.10">
    <property type="entry name" value="Histidine kinase-like ATPase, C-terminal domain"/>
    <property type="match status" value="1"/>
</dbReference>
<accession>M7NV17</accession>
<keyword evidence="18" id="KW-1185">Reference proteome</keyword>
<evidence type="ECO:0000259" key="15">
    <source>
        <dbReference type="PROSITE" id="PS50109"/>
    </source>
</evidence>
<name>M7NV17_9BACL</name>
<keyword evidence="12" id="KW-0902">Two-component regulatory system</keyword>
<dbReference type="Proteomes" id="UP000011919">
    <property type="component" value="Unassembled WGS sequence"/>
</dbReference>
<reference evidence="17 18" key="1">
    <citation type="journal article" date="2013" name="Genome Announc.">
        <title>Draft Genome Sequence of Bhargavaea cecembensis Strain DSE10T, Isolated from a Deep-Sea Sediment Sample Collected at a Depth of 5,904 m from the Chagos-Laccadive Ridge System in the Indian Ocean.</title>
        <authorList>
            <person name="Shivaji S."/>
            <person name="Ara S."/>
            <person name="Begum Z."/>
            <person name="Ruth M."/>
            <person name="Singh A."/>
            <person name="Kumar Pinnaka A."/>
        </authorList>
    </citation>
    <scope>NUCLEOTIDE SEQUENCE [LARGE SCALE GENOMIC DNA]</scope>
    <source>
        <strain evidence="17 18">DSE10</strain>
    </source>
</reference>
<evidence type="ECO:0000256" key="7">
    <source>
        <dbReference type="ARBA" id="ARBA00022692"/>
    </source>
</evidence>
<evidence type="ECO:0000256" key="3">
    <source>
        <dbReference type="ARBA" id="ARBA00012438"/>
    </source>
</evidence>
<dbReference type="AlphaFoldDB" id="M7NV17"/>
<dbReference type="PANTHER" id="PTHR44936">
    <property type="entry name" value="SENSOR PROTEIN CREC"/>
    <property type="match status" value="1"/>
</dbReference>
<dbReference type="SUPFAM" id="SSF103190">
    <property type="entry name" value="Sensory domain-like"/>
    <property type="match status" value="1"/>
</dbReference>
<dbReference type="RefSeq" id="WP_008300369.1">
    <property type="nucleotide sequence ID" value="NZ_AOFT01000014.1"/>
</dbReference>
<gene>
    <name evidence="17" type="primary">dcuS</name>
    <name evidence="17" type="ORF">C772_02482</name>
</gene>
<organism evidence="17 18">
    <name type="scientific">Bhargavaea cecembensis DSE10</name>
    <dbReference type="NCBI Taxonomy" id="1235279"/>
    <lineage>
        <taxon>Bacteria</taxon>
        <taxon>Bacillati</taxon>
        <taxon>Bacillota</taxon>
        <taxon>Bacilli</taxon>
        <taxon>Bacillales</taxon>
        <taxon>Caryophanaceae</taxon>
        <taxon>Bhargavaea</taxon>
    </lineage>
</organism>
<comment type="catalytic activity">
    <reaction evidence="1">
        <text>ATP + protein L-histidine = ADP + protein N-phospho-L-histidine.</text>
        <dbReference type="EC" id="2.7.13.3"/>
    </reaction>
</comment>
<evidence type="ECO:0000256" key="2">
    <source>
        <dbReference type="ARBA" id="ARBA00004651"/>
    </source>
</evidence>
<dbReference type="SMART" id="SM00387">
    <property type="entry name" value="HATPase_c"/>
    <property type="match status" value="1"/>
</dbReference>
<keyword evidence="13 14" id="KW-0472">Membrane</keyword>
<sequence>MDKEKAFSGRRGNRPLSLRGKMILLISLLIAAVSLLFAFLLHDLISDTIEDQAGKRALSIANAVAEIPELKDAFALEDPSAVIQDIVTPILEKTEAEFIVVGNLEGIRYSHPDPERIGGKMVGGDNERALRYGESYVSKKRGTLGLSIRGKVPVYHEGEIVGVVSVGILNDSVQTLIEQRARSLWLTLSLVLLIGTIGAVLISGYIKRLLGNKEPEEISELYTRQEAILRSTHEGILATDAHGRITLINTAAGEILNGSPEAVPGGSVHQLLPPNTDLGQAYQGREMVLGNQTVIANQTPLSGSGAYTGSVITFQRKSEIQKITEELSRIRQYANAQRAQTHEHSNKMHVILGLLMNGRPDEAIDYIRKENSARHSQLKFLEDRLSDPLIQALLQGKQTRAVELGITLSIDPDSKLSQELSEARQDAVLTALGNVIENAFDAVRGKPDGKRTVSVYFTDLGNDVLFEVEDTGGGVAPGGFGRLFEQGFSTKAGEGRGIGLALSWQSLAEAGGEITYEEGEAGACFIISIPKEKEDQS</sequence>
<keyword evidence="9 17" id="KW-0418">Kinase</keyword>
<evidence type="ECO:0000256" key="13">
    <source>
        <dbReference type="ARBA" id="ARBA00023136"/>
    </source>
</evidence>
<evidence type="ECO:0000259" key="16">
    <source>
        <dbReference type="PROSITE" id="PS50112"/>
    </source>
</evidence>
<dbReference type="InterPro" id="IPR036890">
    <property type="entry name" value="HATPase_C_sf"/>
</dbReference>
<comment type="subcellular location">
    <subcellularLocation>
        <location evidence="2">Cell membrane</location>
        <topology evidence="2">Multi-pass membrane protein</topology>
    </subcellularLocation>
</comment>
<dbReference type="InterPro" id="IPR003594">
    <property type="entry name" value="HATPase_dom"/>
</dbReference>
<dbReference type="PROSITE" id="PS50112">
    <property type="entry name" value="PAS"/>
    <property type="match status" value="1"/>
</dbReference>
<dbReference type="SUPFAM" id="SSF55874">
    <property type="entry name" value="ATPase domain of HSP90 chaperone/DNA topoisomerase II/histidine kinase"/>
    <property type="match status" value="1"/>
</dbReference>
<dbReference type="InterPro" id="IPR035965">
    <property type="entry name" value="PAS-like_dom_sf"/>
</dbReference>
<dbReference type="InterPro" id="IPR000014">
    <property type="entry name" value="PAS"/>
</dbReference>
<dbReference type="InterPro" id="IPR050980">
    <property type="entry name" value="2C_sensor_his_kinase"/>
</dbReference>
<dbReference type="PANTHER" id="PTHR44936:SF10">
    <property type="entry name" value="SENSOR PROTEIN RSTB"/>
    <property type="match status" value="1"/>
</dbReference>
<dbReference type="PATRIC" id="fig|1235279.3.peg.2479"/>
<dbReference type="GO" id="GO:0005524">
    <property type="term" value="F:ATP binding"/>
    <property type="evidence" value="ECO:0007669"/>
    <property type="project" value="UniProtKB-KW"/>
</dbReference>
<dbReference type="Pfam" id="PF02518">
    <property type="entry name" value="HATPase_c"/>
    <property type="match status" value="1"/>
</dbReference>
<dbReference type="eggNOG" id="COG3290">
    <property type="taxonomic scope" value="Bacteria"/>
</dbReference>
<evidence type="ECO:0000256" key="8">
    <source>
        <dbReference type="ARBA" id="ARBA00022741"/>
    </source>
</evidence>
<dbReference type="InterPro" id="IPR005467">
    <property type="entry name" value="His_kinase_dom"/>
</dbReference>
<keyword evidence="11 14" id="KW-1133">Transmembrane helix</keyword>
<feature type="transmembrane region" description="Helical" evidence="14">
    <location>
        <begin position="184"/>
        <end position="206"/>
    </location>
</feature>
<dbReference type="GO" id="GO:0006355">
    <property type="term" value="P:regulation of DNA-templated transcription"/>
    <property type="evidence" value="ECO:0007669"/>
    <property type="project" value="InterPro"/>
</dbReference>
<dbReference type="Gene3D" id="1.10.287.130">
    <property type="match status" value="1"/>
</dbReference>
<evidence type="ECO:0000313" key="18">
    <source>
        <dbReference type="Proteomes" id="UP000011919"/>
    </source>
</evidence>
<evidence type="ECO:0000256" key="14">
    <source>
        <dbReference type="SAM" id="Phobius"/>
    </source>
</evidence>
<dbReference type="InterPro" id="IPR016120">
    <property type="entry name" value="Sig_transdc_His_kin_SpoOB"/>
</dbReference>
<evidence type="ECO:0000256" key="6">
    <source>
        <dbReference type="ARBA" id="ARBA00022679"/>
    </source>
</evidence>
<evidence type="ECO:0000256" key="11">
    <source>
        <dbReference type="ARBA" id="ARBA00022989"/>
    </source>
</evidence>